<evidence type="ECO:0000313" key="3">
    <source>
        <dbReference type="Proteomes" id="UP000026962"/>
    </source>
</evidence>
<keyword evidence="3" id="KW-1185">Reference proteome</keyword>
<reference evidence="2" key="2">
    <citation type="submission" date="2018-05" db="EMBL/GenBank/DDBJ databases">
        <title>OpunRS2 (Oryza punctata Reference Sequence Version 2).</title>
        <authorList>
            <person name="Zhang J."/>
            <person name="Kudrna D."/>
            <person name="Lee S."/>
            <person name="Talag J."/>
            <person name="Welchert J."/>
            <person name="Wing R.A."/>
        </authorList>
    </citation>
    <scope>NUCLEOTIDE SEQUENCE [LARGE SCALE GENOMIC DNA]</scope>
</reference>
<feature type="compositionally biased region" description="Acidic residues" evidence="1">
    <location>
        <begin position="63"/>
        <end position="72"/>
    </location>
</feature>
<dbReference type="HOGENOM" id="CLU_2726575_0_0_1"/>
<name>A0A0E0MCV7_ORYPU</name>
<protein>
    <submittedName>
        <fullName evidence="2">Uncharacterized protein</fullName>
    </submittedName>
</protein>
<dbReference type="AlphaFoldDB" id="A0A0E0MCV7"/>
<organism evidence="2">
    <name type="scientific">Oryza punctata</name>
    <name type="common">Red rice</name>
    <dbReference type="NCBI Taxonomy" id="4537"/>
    <lineage>
        <taxon>Eukaryota</taxon>
        <taxon>Viridiplantae</taxon>
        <taxon>Streptophyta</taxon>
        <taxon>Embryophyta</taxon>
        <taxon>Tracheophyta</taxon>
        <taxon>Spermatophyta</taxon>
        <taxon>Magnoliopsida</taxon>
        <taxon>Liliopsida</taxon>
        <taxon>Poales</taxon>
        <taxon>Poaceae</taxon>
        <taxon>BOP clade</taxon>
        <taxon>Oryzoideae</taxon>
        <taxon>Oryzeae</taxon>
        <taxon>Oryzinae</taxon>
        <taxon>Oryza</taxon>
    </lineage>
</organism>
<reference evidence="2" key="1">
    <citation type="submission" date="2015-04" db="UniProtKB">
        <authorList>
            <consortium name="EnsemblPlants"/>
        </authorList>
    </citation>
    <scope>IDENTIFICATION</scope>
</reference>
<dbReference type="EnsemblPlants" id="OPUNC11G03950.1">
    <property type="protein sequence ID" value="OPUNC11G03950.1"/>
    <property type="gene ID" value="OPUNC11G03950"/>
</dbReference>
<dbReference type="Proteomes" id="UP000026962">
    <property type="component" value="Chromosome 11"/>
</dbReference>
<evidence type="ECO:0000256" key="1">
    <source>
        <dbReference type="SAM" id="MobiDB-lite"/>
    </source>
</evidence>
<evidence type="ECO:0000313" key="2">
    <source>
        <dbReference type="EnsemblPlants" id="OPUNC11G03950.1"/>
    </source>
</evidence>
<sequence length="72" mass="8593">MRARRTPARQLLRSETMNTHTSIAIVHLRPTHRRERRQCRCSDKRRSGSRAAVAAMLERGNKEEEEEYDKWD</sequence>
<feature type="region of interest" description="Disordered" evidence="1">
    <location>
        <begin position="30"/>
        <end position="72"/>
    </location>
</feature>
<dbReference type="Gramene" id="OPUNC11G03950.1">
    <property type="protein sequence ID" value="OPUNC11G03950.1"/>
    <property type="gene ID" value="OPUNC11G03950"/>
</dbReference>
<proteinExistence type="predicted"/>
<accession>A0A0E0MCV7</accession>